<sequence>MCNKCDDKHHIAGTAPADPARRNVMRQGAGLAIGAAGGSLLAGLGGAAGAAQSSTPRSSMAEETVEAFGFREAGAPARSMQIQRRAVQADDIKLDILYAGICHSDIHYINGDWNVSGVYPLVPGHEIIGRVTAVGANVTRFKVGDVAGVGCMVNSCGTCENCLADREQNCLNGTTFTYASEDRISGGLTDGGYSRKIVVREHFAVNVPQQLDLARAAPIMCAGITTFSPMQHWKLEQGQRVGVVGVGGLGHMAVKLAVARGADVTAFTTTPGKVPQIEAMGATPVLWDDQQAMQNLGNSFDLMISTVPYPFDIQQFMNLLKLDATLVNVGQLGQIDGLNGMMMGFGRKSLAGSMIGGMAETQEVVNYCAEHNVQPDVELIRPDQINEAISRVVDKDVKFRFVIDMQNA</sequence>
<dbReference type="InterPro" id="IPR002328">
    <property type="entry name" value="ADH_Zn_CS"/>
</dbReference>
<evidence type="ECO:0000313" key="10">
    <source>
        <dbReference type="Proteomes" id="UP000818603"/>
    </source>
</evidence>
<keyword evidence="3 5" id="KW-0862">Zinc</keyword>
<comment type="caution">
    <text evidence="7">The sequence shown here is derived from an EMBL/GenBank/DDBJ whole genome shotgun (WGS) entry which is preliminary data.</text>
</comment>
<organism evidence="7 9">
    <name type="scientific">Aquisalinus luteolus</name>
    <dbReference type="NCBI Taxonomy" id="1566827"/>
    <lineage>
        <taxon>Bacteria</taxon>
        <taxon>Pseudomonadati</taxon>
        <taxon>Pseudomonadota</taxon>
        <taxon>Alphaproteobacteria</taxon>
        <taxon>Parvularculales</taxon>
        <taxon>Parvularculaceae</taxon>
        <taxon>Aquisalinus</taxon>
    </lineage>
</organism>
<dbReference type="SUPFAM" id="SSF50129">
    <property type="entry name" value="GroES-like"/>
    <property type="match status" value="1"/>
</dbReference>
<name>A0A8J3A919_9PROT</name>
<dbReference type="Proteomes" id="UP000621856">
    <property type="component" value="Unassembled WGS sequence"/>
</dbReference>
<keyword evidence="4" id="KW-0560">Oxidoreductase</keyword>
<reference evidence="7" key="3">
    <citation type="submission" date="2020-09" db="EMBL/GenBank/DDBJ databases">
        <authorList>
            <person name="Sun Q."/>
            <person name="Zhou Y."/>
        </authorList>
    </citation>
    <scope>NUCLEOTIDE SEQUENCE</scope>
    <source>
        <strain evidence="7">CGMCC 1.14984</strain>
    </source>
</reference>
<dbReference type="EMBL" id="BMGZ01000002">
    <property type="protein sequence ID" value="GGH99510.1"/>
    <property type="molecule type" value="Genomic_DNA"/>
</dbReference>
<gene>
    <name evidence="8" type="ORF">FF098_012765</name>
    <name evidence="7" type="ORF">GCM10011355_25640</name>
</gene>
<evidence type="ECO:0000256" key="2">
    <source>
        <dbReference type="ARBA" id="ARBA00022723"/>
    </source>
</evidence>
<dbReference type="SMART" id="SM00829">
    <property type="entry name" value="PKS_ER"/>
    <property type="match status" value="1"/>
</dbReference>
<protein>
    <submittedName>
        <fullName evidence="7">Hydroxyacid dehydrogenase</fullName>
    </submittedName>
    <submittedName>
        <fullName evidence="8">NAD(P)-dependent alcohol dehydrogenase</fullName>
    </submittedName>
</protein>
<evidence type="ECO:0000313" key="7">
    <source>
        <dbReference type="EMBL" id="GGH99510.1"/>
    </source>
</evidence>
<dbReference type="RefSeq" id="WP_155141067.1">
    <property type="nucleotide sequence ID" value="NZ_BMGZ01000002.1"/>
</dbReference>
<dbReference type="InterPro" id="IPR006311">
    <property type="entry name" value="TAT_signal"/>
</dbReference>
<comment type="cofactor">
    <cofactor evidence="1 5">
        <name>Zn(2+)</name>
        <dbReference type="ChEBI" id="CHEBI:29105"/>
    </cofactor>
</comment>
<dbReference type="PROSITE" id="PS51318">
    <property type="entry name" value="TAT"/>
    <property type="match status" value="1"/>
</dbReference>
<dbReference type="AlphaFoldDB" id="A0A8J3A919"/>
<dbReference type="PROSITE" id="PS00059">
    <property type="entry name" value="ADH_ZINC"/>
    <property type="match status" value="1"/>
</dbReference>
<feature type="domain" description="Enoyl reductase (ER)" evidence="6">
    <location>
        <begin position="69"/>
        <end position="403"/>
    </location>
</feature>
<evidence type="ECO:0000256" key="3">
    <source>
        <dbReference type="ARBA" id="ARBA00022833"/>
    </source>
</evidence>
<dbReference type="Gene3D" id="3.90.180.10">
    <property type="entry name" value="Medium-chain alcohol dehydrogenases, catalytic domain"/>
    <property type="match status" value="1"/>
</dbReference>
<dbReference type="InterPro" id="IPR011032">
    <property type="entry name" value="GroES-like_sf"/>
</dbReference>
<dbReference type="Gene3D" id="3.40.50.720">
    <property type="entry name" value="NAD(P)-binding Rossmann-like Domain"/>
    <property type="match status" value="1"/>
</dbReference>
<dbReference type="InterPro" id="IPR029752">
    <property type="entry name" value="D-isomer_DH_CS1"/>
</dbReference>
<keyword evidence="10" id="KW-1185">Reference proteome</keyword>
<dbReference type="Pfam" id="PF00107">
    <property type="entry name" value="ADH_zinc_N"/>
    <property type="match status" value="1"/>
</dbReference>
<dbReference type="PANTHER" id="PTHR42683">
    <property type="entry name" value="ALDEHYDE REDUCTASE"/>
    <property type="match status" value="1"/>
</dbReference>
<dbReference type="Pfam" id="PF08240">
    <property type="entry name" value="ADH_N"/>
    <property type="match status" value="1"/>
</dbReference>
<dbReference type="PROSITE" id="PS00065">
    <property type="entry name" value="D_2_HYDROXYACID_DH_1"/>
    <property type="match status" value="1"/>
</dbReference>
<keyword evidence="2 5" id="KW-0479">Metal-binding</keyword>
<comment type="similarity">
    <text evidence="5">Belongs to the zinc-containing alcohol dehydrogenase family.</text>
</comment>
<evidence type="ECO:0000256" key="4">
    <source>
        <dbReference type="ARBA" id="ARBA00023002"/>
    </source>
</evidence>
<dbReference type="InterPro" id="IPR036291">
    <property type="entry name" value="NAD(P)-bd_dom_sf"/>
</dbReference>
<reference evidence="7" key="1">
    <citation type="journal article" date="2014" name="Int. J. Syst. Evol. Microbiol.">
        <title>Complete genome sequence of Corynebacterium casei LMG S-19264T (=DSM 44701T), isolated from a smear-ripened cheese.</title>
        <authorList>
            <consortium name="US DOE Joint Genome Institute (JGI-PGF)"/>
            <person name="Walter F."/>
            <person name="Albersmeier A."/>
            <person name="Kalinowski J."/>
            <person name="Ruckert C."/>
        </authorList>
    </citation>
    <scope>NUCLEOTIDE SEQUENCE</scope>
    <source>
        <strain evidence="7">CGMCC 1.14984</strain>
    </source>
</reference>
<dbReference type="GO" id="GO:0008270">
    <property type="term" value="F:zinc ion binding"/>
    <property type="evidence" value="ECO:0007669"/>
    <property type="project" value="InterPro"/>
</dbReference>
<evidence type="ECO:0000256" key="5">
    <source>
        <dbReference type="RuleBase" id="RU361277"/>
    </source>
</evidence>
<dbReference type="FunFam" id="3.40.50.720:FF:000022">
    <property type="entry name" value="Cinnamyl alcohol dehydrogenase"/>
    <property type="match status" value="1"/>
</dbReference>
<dbReference type="InterPro" id="IPR020843">
    <property type="entry name" value="ER"/>
</dbReference>
<dbReference type="InterPro" id="IPR047109">
    <property type="entry name" value="CAD-like"/>
</dbReference>
<dbReference type="GO" id="GO:0008106">
    <property type="term" value="F:alcohol dehydrogenase (NADP+) activity"/>
    <property type="evidence" value="ECO:0007669"/>
    <property type="project" value="UniProtKB-ARBA"/>
</dbReference>
<evidence type="ECO:0000313" key="9">
    <source>
        <dbReference type="Proteomes" id="UP000621856"/>
    </source>
</evidence>
<evidence type="ECO:0000256" key="1">
    <source>
        <dbReference type="ARBA" id="ARBA00001947"/>
    </source>
</evidence>
<reference evidence="8 10" key="2">
    <citation type="submission" date="2020-02" db="EMBL/GenBank/DDBJ databases">
        <title>Genome sequence of Parvularcula flava strain NH6-79.</title>
        <authorList>
            <person name="Abdul Karim M.H."/>
            <person name="Lam M.Q."/>
            <person name="Chen S.J."/>
            <person name="Yahya A."/>
            <person name="Shahir S."/>
            <person name="Shamsir M.S."/>
            <person name="Chong C.S."/>
        </authorList>
    </citation>
    <scope>NUCLEOTIDE SEQUENCE [LARGE SCALE GENOMIC DNA]</scope>
    <source>
        <strain evidence="8 10">NH6-79</strain>
    </source>
</reference>
<dbReference type="Proteomes" id="UP000818603">
    <property type="component" value="Unassembled WGS sequence"/>
</dbReference>
<evidence type="ECO:0000313" key="8">
    <source>
        <dbReference type="EMBL" id="NHK28785.1"/>
    </source>
</evidence>
<dbReference type="InterPro" id="IPR013149">
    <property type="entry name" value="ADH-like_C"/>
</dbReference>
<evidence type="ECO:0000259" key="6">
    <source>
        <dbReference type="SMART" id="SM00829"/>
    </source>
</evidence>
<dbReference type="InterPro" id="IPR013154">
    <property type="entry name" value="ADH-like_N"/>
</dbReference>
<accession>A0A8J3A919</accession>
<dbReference type="EMBL" id="VCJR02000002">
    <property type="protein sequence ID" value="NHK28785.1"/>
    <property type="molecule type" value="Genomic_DNA"/>
</dbReference>
<proteinExistence type="inferred from homology"/>
<dbReference type="SUPFAM" id="SSF51735">
    <property type="entry name" value="NAD(P)-binding Rossmann-fold domains"/>
    <property type="match status" value="1"/>
</dbReference>
<dbReference type="CDD" id="cd05283">
    <property type="entry name" value="CAD1"/>
    <property type="match status" value="1"/>
</dbReference>